<evidence type="ECO:0000259" key="9">
    <source>
        <dbReference type="Pfam" id="PF14905"/>
    </source>
</evidence>
<dbReference type="Gene3D" id="2.60.40.1120">
    <property type="entry name" value="Carboxypeptidase-like, regulatory domain"/>
    <property type="match status" value="1"/>
</dbReference>
<keyword evidence="4 7" id="KW-0812">Transmembrane</keyword>
<dbReference type="PANTHER" id="PTHR40980">
    <property type="entry name" value="PLUG DOMAIN-CONTAINING PROTEIN"/>
    <property type="match status" value="1"/>
</dbReference>
<evidence type="ECO:0000256" key="3">
    <source>
        <dbReference type="ARBA" id="ARBA00022452"/>
    </source>
</evidence>
<evidence type="ECO:0000256" key="2">
    <source>
        <dbReference type="ARBA" id="ARBA00022448"/>
    </source>
</evidence>
<feature type="signal peptide" evidence="8">
    <location>
        <begin position="1"/>
        <end position="21"/>
    </location>
</feature>
<accession>A0A9D1KT24</accession>
<dbReference type="Pfam" id="PF14905">
    <property type="entry name" value="OMP_b-brl_3"/>
    <property type="match status" value="1"/>
</dbReference>
<feature type="domain" description="Outer membrane protein beta-barrel" evidence="9">
    <location>
        <begin position="432"/>
        <end position="810"/>
    </location>
</feature>
<dbReference type="SUPFAM" id="SSF56935">
    <property type="entry name" value="Porins"/>
    <property type="match status" value="1"/>
</dbReference>
<dbReference type="AlphaFoldDB" id="A0A9D1KT24"/>
<evidence type="ECO:0000256" key="6">
    <source>
        <dbReference type="ARBA" id="ARBA00023237"/>
    </source>
</evidence>
<dbReference type="Gene3D" id="2.40.170.20">
    <property type="entry name" value="TonB-dependent receptor, beta-barrel domain"/>
    <property type="match status" value="1"/>
</dbReference>
<dbReference type="GO" id="GO:0009279">
    <property type="term" value="C:cell outer membrane"/>
    <property type="evidence" value="ECO:0007669"/>
    <property type="project" value="UniProtKB-SubCell"/>
</dbReference>
<dbReference type="Pfam" id="PF13620">
    <property type="entry name" value="CarboxypepD_reg"/>
    <property type="match status" value="1"/>
</dbReference>
<dbReference type="Gene3D" id="2.170.130.10">
    <property type="entry name" value="TonB-dependent receptor, plug domain"/>
    <property type="match status" value="1"/>
</dbReference>
<dbReference type="InterPro" id="IPR041700">
    <property type="entry name" value="OMP_b-brl_3"/>
</dbReference>
<keyword evidence="6 7" id="KW-0998">Cell outer membrane</keyword>
<sequence>MKKLFLLCFLSFALFAAASGAEDENASARPAGLSIGGQIADRLSGESLPGAWVVLYEAATGLQVRRGTCDDQGYYTFDRLPQGTYCIEAGLSGYRSARSQAVEVSSSSVALSLSLEPDYRLLSDVVVTPRVSSVRTRLGQRTVYVGGDLQTSGNASKDLMNNLPSACTDLKGNMTLRGSSNVRYFIDGRPTNVNSMELLNLLPASSVARVEFITSPSAKEYPDGPSGIVNIVTTKSRKQGFGASVDAGVGTGEKYDLALNVNRRWEKVNIWGAYTFFQNKSVITGEVSKTDILSSPEQGDPATSAQQVGGYYLGRLHEVKAGVDYDLSSRTQLSYSAAYRNAWRASKMDIDSRSFTAASDAEPSSAYSSAAYSASRMDFFTTGAHLSHAFDNRSRLEADVNYEIDHTGADTEFAQDFTVKASPFMPDGVVDTSHYRNDYSYFSARVDYTYQRDRYKWEAGVSANLRTMDNPYRDRSISRMPSPIPPVETLTTSHFQFDEDVYALYLTYSRTFGALTASAGLRGEYWKSQVRSLLQEDGTGGYRHLNDSLNVFPSASLVWRADRDRSLMLSYSSRVARPDTRQLNPNAVSTNPARPSVGNPFLRPEYNHSLELTFHGVWDELDVSLSAYYNYNQDVIQSYLTPIHPVTGEQTRGVLYNTYKNYGSSYFLGTELIASLQLWDRLDLSGSLNAYYADYSRGENTFWNASGINFTAKMSANFQVNDHLTAMLLGRYSGRQTLIQGTVDPLGTMDAGLRYSLLDGRMNLFVRLTDVFNTFRSTTRSVVDAGDGLLQNEVSREGYRSRVLYFTASYSF</sequence>
<comment type="caution">
    <text evidence="10">The sequence shown here is derived from an EMBL/GenBank/DDBJ whole genome shotgun (WGS) entry which is preliminary data.</text>
</comment>
<evidence type="ECO:0000256" key="8">
    <source>
        <dbReference type="SAM" id="SignalP"/>
    </source>
</evidence>
<evidence type="ECO:0000256" key="4">
    <source>
        <dbReference type="ARBA" id="ARBA00022692"/>
    </source>
</evidence>
<proteinExistence type="inferred from homology"/>
<dbReference type="InterPro" id="IPR037066">
    <property type="entry name" value="Plug_dom_sf"/>
</dbReference>
<keyword evidence="8" id="KW-0732">Signal</keyword>
<keyword evidence="5 7" id="KW-0472">Membrane</keyword>
<feature type="chain" id="PRO_5039610205" evidence="8">
    <location>
        <begin position="22"/>
        <end position="812"/>
    </location>
</feature>
<keyword evidence="3 7" id="KW-1134">Transmembrane beta strand</keyword>
<evidence type="ECO:0000313" key="10">
    <source>
        <dbReference type="EMBL" id="HIT97517.1"/>
    </source>
</evidence>
<dbReference type="InterPro" id="IPR008969">
    <property type="entry name" value="CarboxyPept-like_regulatory"/>
</dbReference>
<protein>
    <submittedName>
        <fullName evidence="10">TonB-dependent receptor</fullName>
    </submittedName>
</protein>
<dbReference type="Proteomes" id="UP000824161">
    <property type="component" value="Unassembled WGS sequence"/>
</dbReference>
<keyword evidence="2 7" id="KW-0813">Transport</keyword>
<dbReference type="EMBL" id="DVLY01000039">
    <property type="protein sequence ID" value="HIT97517.1"/>
    <property type="molecule type" value="Genomic_DNA"/>
</dbReference>
<dbReference type="SUPFAM" id="SSF49464">
    <property type="entry name" value="Carboxypeptidase regulatory domain-like"/>
    <property type="match status" value="1"/>
</dbReference>
<comment type="subcellular location">
    <subcellularLocation>
        <location evidence="1 7">Cell outer membrane</location>
        <topology evidence="1 7">Multi-pass membrane protein</topology>
    </subcellularLocation>
</comment>
<reference evidence="10" key="1">
    <citation type="submission" date="2020-10" db="EMBL/GenBank/DDBJ databases">
        <authorList>
            <person name="Gilroy R."/>
        </authorList>
    </citation>
    <scope>NUCLEOTIDE SEQUENCE</scope>
    <source>
        <strain evidence="10">1383</strain>
    </source>
</reference>
<dbReference type="PROSITE" id="PS52016">
    <property type="entry name" value="TONB_DEPENDENT_REC_3"/>
    <property type="match status" value="1"/>
</dbReference>
<evidence type="ECO:0000256" key="5">
    <source>
        <dbReference type="ARBA" id="ARBA00023136"/>
    </source>
</evidence>
<comment type="similarity">
    <text evidence="7">Belongs to the TonB-dependent receptor family.</text>
</comment>
<gene>
    <name evidence="10" type="ORF">IAC44_01620</name>
</gene>
<reference evidence="10" key="2">
    <citation type="journal article" date="2021" name="PeerJ">
        <title>Extensive microbial diversity within the chicken gut microbiome revealed by metagenomics and culture.</title>
        <authorList>
            <person name="Gilroy R."/>
            <person name="Ravi A."/>
            <person name="Getino M."/>
            <person name="Pursley I."/>
            <person name="Horton D.L."/>
            <person name="Alikhan N.F."/>
            <person name="Baker D."/>
            <person name="Gharbi K."/>
            <person name="Hall N."/>
            <person name="Watson M."/>
            <person name="Adriaenssens E.M."/>
            <person name="Foster-Nyarko E."/>
            <person name="Jarju S."/>
            <person name="Secka A."/>
            <person name="Antonio M."/>
            <person name="Oren A."/>
            <person name="Chaudhuri R.R."/>
            <person name="La Ragione R."/>
            <person name="Hildebrand F."/>
            <person name="Pallen M.J."/>
        </authorList>
    </citation>
    <scope>NUCLEOTIDE SEQUENCE</scope>
    <source>
        <strain evidence="10">1383</strain>
    </source>
</reference>
<organism evidence="10 11">
    <name type="scientific">Candidatus Merdimorpha stercoravium</name>
    <dbReference type="NCBI Taxonomy" id="2840863"/>
    <lineage>
        <taxon>Bacteria</taxon>
        <taxon>Pseudomonadati</taxon>
        <taxon>Bacteroidota</taxon>
        <taxon>Flavobacteriia</taxon>
        <taxon>Flavobacteriales</taxon>
        <taxon>Candidatus Merdimorpha</taxon>
    </lineage>
</organism>
<name>A0A9D1KT24_9FLAO</name>
<evidence type="ECO:0000256" key="1">
    <source>
        <dbReference type="ARBA" id="ARBA00004571"/>
    </source>
</evidence>
<evidence type="ECO:0000256" key="7">
    <source>
        <dbReference type="PROSITE-ProRule" id="PRU01360"/>
    </source>
</evidence>
<evidence type="ECO:0000313" key="11">
    <source>
        <dbReference type="Proteomes" id="UP000824161"/>
    </source>
</evidence>
<keyword evidence="10" id="KW-0675">Receptor</keyword>
<dbReference type="PANTHER" id="PTHR40980:SF4">
    <property type="entry name" value="TONB-DEPENDENT RECEPTOR-LIKE BETA-BARREL DOMAIN-CONTAINING PROTEIN"/>
    <property type="match status" value="1"/>
</dbReference>
<dbReference type="InterPro" id="IPR036942">
    <property type="entry name" value="Beta-barrel_TonB_sf"/>
</dbReference>
<dbReference type="InterPro" id="IPR039426">
    <property type="entry name" value="TonB-dep_rcpt-like"/>
</dbReference>